<name>A0A1D3CYH5_9EIME</name>
<evidence type="ECO:0000256" key="6">
    <source>
        <dbReference type="RuleBase" id="RU361185"/>
    </source>
</evidence>
<evidence type="ECO:0000313" key="9">
    <source>
        <dbReference type="EMBL" id="OEH76243.1"/>
    </source>
</evidence>
<accession>A0A1D3CYH5</accession>
<dbReference type="InParanoid" id="A0A1D3CYH5"/>
<dbReference type="VEuPathDB" id="ToxoDB:cyc_02905"/>
<dbReference type="EMBL" id="JROU02001500">
    <property type="protein sequence ID" value="OEH76243.1"/>
    <property type="molecule type" value="Genomic_DNA"/>
</dbReference>
<evidence type="ECO:0000256" key="1">
    <source>
        <dbReference type="ARBA" id="ARBA00007806"/>
    </source>
</evidence>
<dbReference type="SUPFAM" id="SSF51445">
    <property type="entry name" value="(Trans)glycosidases"/>
    <property type="match status" value="1"/>
</dbReference>
<protein>
    <submittedName>
        <fullName evidence="9">Alpha-glucosidase II</fullName>
    </submittedName>
</protein>
<organism evidence="9 10">
    <name type="scientific">Cyclospora cayetanensis</name>
    <dbReference type="NCBI Taxonomy" id="88456"/>
    <lineage>
        <taxon>Eukaryota</taxon>
        <taxon>Sar</taxon>
        <taxon>Alveolata</taxon>
        <taxon>Apicomplexa</taxon>
        <taxon>Conoidasida</taxon>
        <taxon>Coccidia</taxon>
        <taxon>Eucoccidiorida</taxon>
        <taxon>Eimeriorina</taxon>
        <taxon>Eimeriidae</taxon>
        <taxon>Cyclospora</taxon>
    </lineage>
</organism>
<dbReference type="InterPro" id="IPR017853">
    <property type="entry name" value="GH"/>
</dbReference>
<evidence type="ECO:0000256" key="2">
    <source>
        <dbReference type="ARBA" id="ARBA00022729"/>
    </source>
</evidence>
<dbReference type="Pfam" id="PF01055">
    <property type="entry name" value="Glyco_hydro_31_2nd"/>
    <property type="match status" value="1"/>
</dbReference>
<gene>
    <name evidence="9" type="ORF">cyc_02905</name>
</gene>
<feature type="compositionally biased region" description="Basic and acidic residues" evidence="7">
    <location>
        <begin position="37"/>
        <end position="64"/>
    </location>
</feature>
<evidence type="ECO:0000256" key="3">
    <source>
        <dbReference type="ARBA" id="ARBA00022801"/>
    </source>
</evidence>
<evidence type="ECO:0000259" key="8">
    <source>
        <dbReference type="Pfam" id="PF01055"/>
    </source>
</evidence>
<dbReference type="AlphaFoldDB" id="A0A1D3CYH5"/>
<keyword evidence="3 6" id="KW-0378">Hydrolase</keyword>
<dbReference type="Proteomes" id="UP000095192">
    <property type="component" value="Unassembled WGS sequence"/>
</dbReference>
<keyword evidence="5 6" id="KW-0326">Glycosidase</keyword>
<feature type="region of interest" description="Disordered" evidence="7">
    <location>
        <begin position="821"/>
        <end position="847"/>
    </location>
</feature>
<comment type="similarity">
    <text evidence="1 6">Belongs to the glycosyl hydrolase 31 family.</text>
</comment>
<sequence length="1061" mass="118310">MTPPANKPSTFITTARASPFCHRFQVYAHLIQQLQQKHEQERKQKEQQQKEQQQKEQRQREKQLHQTPPQLPARYKAIPQSLHVQGEKQQPHEWTFCMTICRQSDSLLLLLQVALYTLGFVRLRLSEHAEQRPSPDGENKRHERRSFAAELLLNPSQLQQQLPSAEASAFAAADPPEVPPSLAQEIQREAAPVSMDSSSMLPPTSSPTMRNHTGTCFLLDEEDVSLCAPVPFCLPHSAFLPPSPPRVFVSVWASRLSAVSGEQDAAVWSAPVSWWLPLPILRLPCFLALSSSAFLVPLLPTVVVVLPSRFSITPPPAVLAHPVCGLFNVDAYKWDFDSPSSLYAAMPLLFALHTEGGSPKGPLSCSAVALLNPTETFFRVNYDEKTQGEKEQEKPKQRQQQHASALQDDVRCWFCSEGGAFDLLLLCGVSPLDCHRQLHAALGLPLMPPLSALGKHQSRWSYENEEEANEVIEGLDAVGVPFDALWLDIDHTPQCKYFLVDPKKFCIQRLADKLHEQQRLLVLVADPHLRVEAGYLAFEEAVQQQRVVLNGTASGRISCAKRSWQGIENLGLWIDMNEPSVFGCKELTLPRAATHRTDKPARITTEAAGQEEATTEADFAVEHWEVHNLYGLLHQDAAFDGLFDRTAGAMRPFILSRSGFLGSWGRAFLWTGDNEASWHSLRAVVPMLLSAAACGQSFVGADVGGFVGSCDAELLLRWQQLGVWMPFYRMHSDKASVRREAFRDSLLLPFIRKAILDRYRLLPLCEAVACTLYRGKASTASRQWCAKGYVLIFVQPVVHSILRVSRTLLQQEHLSIEGNAAEKTKQKKLQEHKHELPNPPETEDQPQTVALDLPRGYWWYDLDTGAVCCARHEDASSASDDASVAAAAESVASTSEDSSSCCRFPLTLRRIPVFIRGGCVIATRETPRKSALLSLHEPLTLHVYLSPHGSSEGRIYIDDAVSHIAIWGVCAPPLTACLVEGACHKLTPLQFSVSSLPLNPEADELRKPAKAFQRTVESELQQLRQQQQQQLGPCPLYRVLLLLTPGVLLTTHTDWAVQLRW</sequence>
<comment type="caution">
    <text evidence="9">The sequence shown here is derived from an EMBL/GenBank/DDBJ whole genome shotgun (WGS) entry which is preliminary data.</text>
</comment>
<dbReference type="PANTHER" id="PTHR22762">
    <property type="entry name" value="ALPHA-GLUCOSIDASE"/>
    <property type="match status" value="1"/>
</dbReference>
<feature type="region of interest" description="Disordered" evidence="7">
    <location>
        <begin position="37"/>
        <end position="72"/>
    </location>
</feature>
<evidence type="ECO:0000313" key="10">
    <source>
        <dbReference type="Proteomes" id="UP000095192"/>
    </source>
</evidence>
<dbReference type="GO" id="GO:0004553">
    <property type="term" value="F:hydrolase activity, hydrolyzing O-glycosyl compounds"/>
    <property type="evidence" value="ECO:0007669"/>
    <property type="project" value="InterPro"/>
</dbReference>
<keyword evidence="4" id="KW-0325">Glycoprotein</keyword>
<dbReference type="PROSITE" id="PS00129">
    <property type="entry name" value="GLYCOSYL_HYDROL_F31_1"/>
    <property type="match status" value="1"/>
</dbReference>
<dbReference type="PANTHER" id="PTHR22762:SF54">
    <property type="entry name" value="BCDNA.GH04962"/>
    <property type="match status" value="1"/>
</dbReference>
<dbReference type="Gene3D" id="3.20.20.80">
    <property type="entry name" value="Glycosidases"/>
    <property type="match status" value="2"/>
</dbReference>
<keyword evidence="2" id="KW-0732">Signal</keyword>
<feature type="compositionally biased region" description="Basic and acidic residues" evidence="7">
    <location>
        <begin position="821"/>
        <end position="836"/>
    </location>
</feature>
<feature type="domain" description="Glycoside hydrolase family 31 TIM barrel" evidence="8">
    <location>
        <begin position="445"/>
        <end position="764"/>
    </location>
</feature>
<dbReference type="GO" id="GO:0005975">
    <property type="term" value="P:carbohydrate metabolic process"/>
    <property type="evidence" value="ECO:0007669"/>
    <property type="project" value="InterPro"/>
</dbReference>
<dbReference type="InterPro" id="IPR000322">
    <property type="entry name" value="Glyco_hydro_31_TIM"/>
</dbReference>
<proteinExistence type="inferred from homology"/>
<keyword evidence="10" id="KW-1185">Reference proteome</keyword>
<evidence type="ECO:0000256" key="4">
    <source>
        <dbReference type="ARBA" id="ARBA00023180"/>
    </source>
</evidence>
<dbReference type="InterPro" id="IPR030458">
    <property type="entry name" value="Glyco_hydro_31_AS"/>
</dbReference>
<evidence type="ECO:0000256" key="7">
    <source>
        <dbReference type="SAM" id="MobiDB-lite"/>
    </source>
</evidence>
<evidence type="ECO:0000256" key="5">
    <source>
        <dbReference type="ARBA" id="ARBA00023295"/>
    </source>
</evidence>
<reference evidence="9 10" key="1">
    <citation type="journal article" date="2016" name="BMC Genomics">
        <title>Comparative genomics reveals Cyclospora cayetanensis possesses coccidia-like metabolism and invasion components but unique surface antigens.</title>
        <authorList>
            <person name="Liu S."/>
            <person name="Wang L."/>
            <person name="Zheng H."/>
            <person name="Xu Z."/>
            <person name="Roellig D.M."/>
            <person name="Li N."/>
            <person name="Frace M.A."/>
            <person name="Tang K."/>
            <person name="Arrowood M.J."/>
            <person name="Moss D.M."/>
            <person name="Zhang L."/>
            <person name="Feng Y."/>
            <person name="Xiao L."/>
        </authorList>
    </citation>
    <scope>NUCLEOTIDE SEQUENCE [LARGE SCALE GENOMIC DNA]</scope>
    <source>
        <strain evidence="9 10">CHN_HEN01</strain>
    </source>
</reference>